<dbReference type="Pfam" id="PF07338">
    <property type="entry name" value="YdgH_BhsA-like"/>
    <property type="match status" value="1"/>
</dbReference>
<dbReference type="Gene3D" id="3.30.1660.10">
    <property type="entry name" value="Flavin-binding protein dodecin"/>
    <property type="match status" value="1"/>
</dbReference>
<dbReference type="AlphaFoldDB" id="A0A8K0V1H3"/>
<sequence>MKSAKRLLAIAALSALSFSFTGQAALEVETPPAGLRQIGIISMSGGANRQTLQSQLSAKADVKGAIAYRIISVNGPPPLYGTAAIYK</sequence>
<dbReference type="InterPro" id="IPR010854">
    <property type="entry name" value="YdgH/BhsA/McbA-like_dom"/>
</dbReference>
<name>A0A8K0V1H3_9ENTR</name>
<dbReference type="EMBL" id="JAEPBH010000016">
    <property type="protein sequence ID" value="MBK4715208.1"/>
    <property type="molecule type" value="Genomic_DNA"/>
</dbReference>
<evidence type="ECO:0000313" key="5">
    <source>
        <dbReference type="Proteomes" id="UP000659047"/>
    </source>
</evidence>
<dbReference type="InterPro" id="IPR025543">
    <property type="entry name" value="Dodecin-like"/>
</dbReference>
<evidence type="ECO:0000256" key="1">
    <source>
        <dbReference type="ARBA" id="ARBA00022729"/>
    </source>
</evidence>
<gene>
    <name evidence="4" type="ORF">JJB97_07680</name>
</gene>
<reference evidence="4" key="1">
    <citation type="submission" date="2021-01" db="EMBL/GenBank/DDBJ databases">
        <title>Intestinitalea alba gen. nov., sp. nov., a novel genus of the family Enterobacteriaceae, isolated from the gut of the plastic-eating mealworm Tenebrio molitor L.</title>
        <authorList>
            <person name="Yang Y."/>
        </authorList>
    </citation>
    <scope>NUCLEOTIDE SEQUENCE</scope>
    <source>
        <strain evidence="4">BIT-L3</strain>
    </source>
</reference>
<keyword evidence="5" id="KW-1185">Reference proteome</keyword>
<evidence type="ECO:0000259" key="3">
    <source>
        <dbReference type="Pfam" id="PF07338"/>
    </source>
</evidence>
<dbReference type="InterPro" id="IPR036275">
    <property type="entry name" value="YdgH-like_sf"/>
</dbReference>
<dbReference type="RefSeq" id="WP_238713442.1">
    <property type="nucleotide sequence ID" value="NZ_JAEPBH010000016.1"/>
</dbReference>
<comment type="caution">
    <text evidence="4">The sequence shown here is derived from an EMBL/GenBank/DDBJ whole genome shotgun (WGS) entry which is preliminary data.</text>
</comment>
<feature type="signal peptide" evidence="2">
    <location>
        <begin position="1"/>
        <end position="24"/>
    </location>
</feature>
<dbReference type="Proteomes" id="UP000659047">
    <property type="component" value="Unassembled WGS sequence"/>
</dbReference>
<accession>A0A8K0V1H3</accession>
<evidence type="ECO:0000313" key="4">
    <source>
        <dbReference type="EMBL" id="MBK4715208.1"/>
    </source>
</evidence>
<keyword evidence="1 2" id="KW-0732">Signal</keyword>
<proteinExistence type="predicted"/>
<protein>
    <submittedName>
        <fullName evidence="4">DUF1471 domain-containing protein</fullName>
    </submittedName>
</protein>
<dbReference type="SUPFAM" id="SSF159871">
    <property type="entry name" value="YdgH-like"/>
    <property type="match status" value="1"/>
</dbReference>
<organism evidence="4 5">
    <name type="scientific">Tenebrionibacter intestinalis</name>
    <dbReference type="NCBI Taxonomy" id="2799638"/>
    <lineage>
        <taxon>Bacteria</taxon>
        <taxon>Pseudomonadati</taxon>
        <taxon>Pseudomonadota</taxon>
        <taxon>Gammaproteobacteria</taxon>
        <taxon>Enterobacterales</taxon>
        <taxon>Enterobacteriaceae</taxon>
        <taxon>Tenebrionibacter/Tenebrionicola group</taxon>
        <taxon>Tenebrionibacter</taxon>
    </lineage>
</organism>
<feature type="domain" description="YdgH/BhsA/McbA-like" evidence="3">
    <location>
        <begin position="36"/>
        <end position="87"/>
    </location>
</feature>
<evidence type="ECO:0000256" key="2">
    <source>
        <dbReference type="SAM" id="SignalP"/>
    </source>
</evidence>
<feature type="chain" id="PRO_5035437471" evidence="2">
    <location>
        <begin position="25"/>
        <end position="87"/>
    </location>
</feature>